<name>U9TYS1_RHIID</name>
<dbReference type="EMBL" id="KI284808">
    <property type="protein sequence ID" value="ESA12552.1"/>
    <property type="molecule type" value="Genomic_DNA"/>
</dbReference>
<sequence>MASKRPKELPRKRKIISLEKFFNREGRGTGVFLNYYNISAIFYNHVQSPFFLFLKLLHDMPPKKREDKIGPLIMTHKLENKITIQVEGRCIFSNVYVVEKVTFEL</sequence>
<evidence type="ECO:0000313" key="1">
    <source>
        <dbReference type="EMBL" id="ESA12552.1"/>
    </source>
</evidence>
<organism evidence="1">
    <name type="scientific">Rhizophagus irregularis (strain DAOM 181602 / DAOM 197198 / MUCL 43194)</name>
    <name type="common">Arbuscular mycorrhizal fungus</name>
    <name type="synonym">Glomus intraradices</name>
    <dbReference type="NCBI Taxonomy" id="747089"/>
    <lineage>
        <taxon>Eukaryota</taxon>
        <taxon>Fungi</taxon>
        <taxon>Fungi incertae sedis</taxon>
        <taxon>Mucoromycota</taxon>
        <taxon>Glomeromycotina</taxon>
        <taxon>Glomeromycetes</taxon>
        <taxon>Glomerales</taxon>
        <taxon>Glomeraceae</taxon>
        <taxon>Rhizophagus</taxon>
    </lineage>
</organism>
<reference evidence="1" key="1">
    <citation type="submission" date="2013-07" db="EMBL/GenBank/DDBJ databases">
        <title>The genome of an arbuscular mycorrhizal fungus provides insights into the evolution of the oldest plant symbiosis.</title>
        <authorList>
            <consortium name="DOE Joint Genome Institute"/>
            <person name="Tisserant E."/>
            <person name="Malbreil M."/>
            <person name="Kuo A."/>
            <person name="Kohler A."/>
            <person name="Symeonidi A."/>
            <person name="Balestrini R."/>
            <person name="Charron P."/>
            <person name="Duensing N."/>
            <person name="Frei-dit-Frey N."/>
            <person name="Gianinazzi-Pearson V."/>
            <person name="Gilbert B."/>
            <person name="Handa Y."/>
            <person name="Hijri M."/>
            <person name="Kaul R."/>
            <person name="Kawaguchi M."/>
            <person name="Krajinski F."/>
            <person name="Lammers P."/>
            <person name="Lapierre D."/>
            <person name="Masclaux F.G."/>
            <person name="Murat C."/>
            <person name="Morin E."/>
            <person name="Ndikumana S."/>
            <person name="Pagni M."/>
            <person name="Petitpierre D."/>
            <person name="Requena N."/>
            <person name="Rosikiewicz P."/>
            <person name="Riley R."/>
            <person name="Saito K."/>
            <person name="San Clemente H."/>
            <person name="Shapiro H."/>
            <person name="van Tuinen D."/>
            <person name="Becard G."/>
            <person name="Bonfante P."/>
            <person name="Paszkowski U."/>
            <person name="Shachar-Hill Y."/>
            <person name="Young J.P."/>
            <person name="Sanders I.R."/>
            <person name="Henrissat B."/>
            <person name="Rensing S.A."/>
            <person name="Grigoriev I.V."/>
            <person name="Corradi N."/>
            <person name="Roux C."/>
            <person name="Martin F."/>
        </authorList>
    </citation>
    <scope>NUCLEOTIDE SEQUENCE</scope>
    <source>
        <strain evidence="1">DAOM 197198</strain>
    </source>
</reference>
<accession>U9TYS1</accession>
<dbReference type="HOGENOM" id="CLU_2238009_0_0_1"/>
<protein>
    <submittedName>
        <fullName evidence="1">Uncharacterized protein</fullName>
    </submittedName>
</protein>
<gene>
    <name evidence="1" type="ORF">GLOINDRAFT_96292</name>
</gene>
<dbReference type="AlphaFoldDB" id="U9TYS1"/>
<proteinExistence type="predicted"/>